<dbReference type="GO" id="GO:0008270">
    <property type="term" value="F:zinc ion binding"/>
    <property type="evidence" value="ECO:0007669"/>
    <property type="project" value="InterPro"/>
</dbReference>
<comment type="caution">
    <text evidence="1">The sequence shown here is derived from an EMBL/GenBank/DDBJ whole genome shotgun (WGS) entry which is preliminary data.</text>
</comment>
<protein>
    <submittedName>
        <fullName evidence="1">Arrestin_C domain-containing protein</fullName>
    </submittedName>
</protein>
<gene>
    <name evidence="1" type="ORF">ATC70_003069</name>
</gene>
<accession>A0AAN7D7G6</accession>
<evidence type="ECO:0000313" key="1">
    <source>
        <dbReference type="EMBL" id="KAK4512371.1"/>
    </source>
</evidence>
<dbReference type="InterPro" id="IPR035979">
    <property type="entry name" value="RBD_domain_sf"/>
</dbReference>
<sequence length="174" mass="19875">MVGKNHKVIEINFPSQEDCEEALNKELVLQGKIIKVNKALDKNANVLRVGVSELPYKTEEVLKPLMVKTFQKYGDILNLGLSYTKDGDWFTGRGFVTLNRDKLKSYAAELTPQIQFGDFKEKLHLVWSNMNPICQDCHTDDHIKADCPRTKRKACFRCGSWERLIAGCPLALWC</sequence>
<proteinExistence type="predicted"/>
<dbReference type="GeneID" id="89946771"/>
<keyword evidence="2" id="KW-1185">Reference proteome</keyword>
<dbReference type="InterPro" id="IPR036875">
    <property type="entry name" value="Znf_CCHC_sf"/>
</dbReference>
<dbReference type="Proteomes" id="UP001304243">
    <property type="component" value="Unassembled WGS sequence"/>
</dbReference>
<reference evidence="1 2" key="1">
    <citation type="submission" date="2022-11" db="EMBL/GenBank/DDBJ databases">
        <title>Mucor velutinosus strain NIH1002 WGS.</title>
        <authorList>
            <person name="Subramanian P."/>
            <person name="Mullikin J.C."/>
            <person name="Segre J.A."/>
            <person name="Zelazny A.M."/>
        </authorList>
    </citation>
    <scope>NUCLEOTIDE SEQUENCE [LARGE SCALE GENOMIC DNA]</scope>
    <source>
        <strain evidence="1 2">NIH1002</strain>
    </source>
</reference>
<organism evidence="1 2">
    <name type="scientific">Mucor velutinosus</name>
    <dbReference type="NCBI Taxonomy" id="708070"/>
    <lineage>
        <taxon>Eukaryota</taxon>
        <taxon>Fungi</taxon>
        <taxon>Fungi incertae sedis</taxon>
        <taxon>Mucoromycota</taxon>
        <taxon>Mucoromycotina</taxon>
        <taxon>Mucoromycetes</taxon>
        <taxon>Mucorales</taxon>
        <taxon>Mucorineae</taxon>
        <taxon>Mucoraceae</taxon>
        <taxon>Mucor</taxon>
    </lineage>
</organism>
<dbReference type="EMBL" id="JASEJX010000021">
    <property type="protein sequence ID" value="KAK4512371.1"/>
    <property type="molecule type" value="Genomic_DNA"/>
</dbReference>
<name>A0AAN7D7G6_9FUNG</name>
<dbReference type="SUPFAM" id="SSF57756">
    <property type="entry name" value="Retrovirus zinc finger-like domains"/>
    <property type="match status" value="1"/>
</dbReference>
<evidence type="ECO:0000313" key="2">
    <source>
        <dbReference type="Proteomes" id="UP001304243"/>
    </source>
</evidence>
<dbReference type="RefSeq" id="XP_064679037.1">
    <property type="nucleotide sequence ID" value="XM_064822437.1"/>
</dbReference>
<dbReference type="GO" id="GO:0003676">
    <property type="term" value="F:nucleic acid binding"/>
    <property type="evidence" value="ECO:0007669"/>
    <property type="project" value="InterPro"/>
</dbReference>
<dbReference type="AlphaFoldDB" id="A0AAN7D7G6"/>
<dbReference type="Gene3D" id="4.10.60.10">
    <property type="entry name" value="Zinc finger, CCHC-type"/>
    <property type="match status" value="1"/>
</dbReference>
<dbReference type="SUPFAM" id="SSF54928">
    <property type="entry name" value="RNA-binding domain, RBD"/>
    <property type="match status" value="1"/>
</dbReference>